<evidence type="ECO:0000313" key="5">
    <source>
        <dbReference type="EMBL" id="KAF5938650.1"/>
    </source>
</evidence>
<gene>
    <name evidence="5" type="ORF">HYC85_022909</name>
</gene>
<keyword evidence="6" id="KW-1185">Reference proteome</keyword>
<feature type="compositionally biased region" description="Polar residues" evidence="4">
    <location>
        <begin position="14"/>
        <end position="25"/>
    </location>
</feature>
<dbReference type="AlphaFoldDB" id="A0A7J7GD44"/>
<evidence type="ECO:0000313" key="6">
    <source>
        <dbReference type="Proteomes" id="UP000593564"/>
    </source>
</evidence>
<organism evidence="5 6">
    <name type="scientific">Camellia sinensis</name>
    <name type="common">Tea plant</name>
    <name type="synonym">Thea sinensis</name>
    <dbReference type="NCBI Taxonomy" id="4442"/>
    <lineage>
        <taxon>Eukaryota</taxon>
        <taxon>Viridiplantae</taxon>
        <taxon>Streptophyta</taxon>
        <taxon>Embryophyta</taxon>
        <taxon>Tracheophyta</taxon>
        <taxon>Spermatophyta</taxon>
        <taxon>Magnoliopsida</taxon>
        <taxon>eudicotyledons</taxon>
        <taxon>Gunneridae</taxon>
        <taxon>Pentapetalae</taxon>
        <taxon>asterids</taxon>
        <taxon>Ericales</taxon>
        <taxon>Theaceae</taxon>
        <taxon>Camellia</taxon>
    </lineage>
</organism>
<dbReference type="GO" id="GO:0006750">
    <property type="term" value="P:glutathione biosynthetic process"/>
    <property type="evidence" value="ECO:0007669"/>
    <property type="project" value="InterPro"/>
</dbReference>
<dbReference type="Gene3D" id="3.30.590.20">
    <property type="match status" value="1"/>
</dbReference>
<dbReference type="Proteomes" id="UP000593564">
    <property type="component" value="Unassembled WGS sequence"/>
</dbReference>
<keyword evidence="2" id="KW-0547">Nucleotide-binding</keyword>
<evidence type="ECO:0000256" key="1">
    <source>
        <dbReference type="ARBA" id="ARBA00022598"/>
    </source>
</evidence>
<evidence type="ECO:0000256" key="4">
    <source>
        <dbReference type="SAM" id="MobiDB-lite"/>
    </source>
</evidence>
<keyword evidence="3" id="KW-0067">ATP-binding</keyword>
<dbReference type="GO" id="GO:0005524">
    <property type="term" value="F:ATP binding"/>
    <property type="evidence" value="ECO:0007669"/>
    <property type="project" value="UniProtKB-KW"/>
</dbReference>
<protein>
    <submittedName>
        <fullName evidence="5">Uncharacterized protein</fullName>
    </submittedName>
</protein>
<dbReference type="PANTHER" id="PTHR34378">
    <property type="entry name" value="GLUTAMATE--CYSTEINE LIGASE, CHLOROPLASTIC"/>
    <property type="match status" value="1"/>
</dbReference>
<feature type="region of interest" description="Disordered" evidence="4">
    <location>
        <begin position="1"/>
        <end position="35"/>
    </location>
</feature>
<dbReference type="InterPro" id="IPR035434">
    <property type="entry name" value="GCL_bact_plant"/>
</dbReference>
<dbReference type="PANTHER" id="PTHR34378:SF1">
    <property type="entry name" value="GLUTAMATE--CYSTEINE LIGASE, CHLOROPLASTIC"/>
    <property type="match status" value="1"/>
</dbReference>
<sequence>MLYPPKVLRPPSPNASTIGQPNQRWSRNSSLSPPNPPVYPLAIYPRCETNPPPPQSVGLLYDEVSLQNVLDMITDWTPKERQMLRNKHGLERRGFKETGFLNEVAEVYRTGVTPAEKLLEMYHGKWGQSVGSCF</sequence>
<name>A0A7J7GD44_CAMSI</name>
<dbReference type="EMBL" id="JACBKZ010000011">
    <property type="protein sequence ID" value="KAF5938650.1"/>
    <property type="molecule type" value="Genomic_DNA"/>
</dbReference>
<proteinExistence type="predicted"/>
<keyword evidence="1" id="KW-0436">Ligase</keyword>
<evidence type="ECO:0000256" key="3">
    <source>
        <dbReference type="ARBA" id="ARBA00022840"/>
    </source>
</evidence>
<dbReference type="GO" id="GO:0004357">
    <property type="term" value="F:glutamate-cysteine ligase activity"/>
    <property type="evidence" value="ECO:0007669"/>
    <property type="project" value="InterPro"/>
</dbReference>
<evidence type="ECO:0000256" key="2">
    <source>
        <dbReference type="ARBA" id="ARBA00022741"/>
    </source>
</evidence>
<accession>A0A7J7GD44</accession>
<comment type="caution">
    <text evidence="5">The sequence shown here is derived from an EMBL/GenBank/DDBJ whole genome shotgun (WGS) entry which is preliminary data.</text>
</comment>
<reference evidence="5 6" key="2">
    <citation type="submission" date="2020-07" db="EMBL/GenBank/DDBJ databases">
        <title>Genome assembly of wild tea tree DASZ reveals pedigree and selection history of tea varieties.</title>
        <authorList>
            <person name="Zhang W."/>
        </authorList>
    </citation>
    <scope>NUCLEOTIDE SEQUENCE [LARGE SCALE GENOMIC DNA]</scope>
    <source>
        <strain evidence="6">cv. G240</strain>
        <tissue evidence="5">Leaf</tissue>
    </source>
</reference>
<reference evidence="6" key="1">
    <citation type="journal article" date="2020" name="Nat. Commun.">
        <title>Genome assembly of wild tea tree DASZ reveals pedigree and selection history of tea varieties.</title>
        <authorList>
            <person name="Zhang W."/>
            <person name="Zhang Y."/>
            <person name="Qiu H."/>
            <person name="Guo Y."/>
            <person name="Wan H."/>
            <person name="Zhang X."/>
            <person name="Scossa F."/>
            <person name="Alseekh S."/>
            <person name="Zhang Q."/>
            <person name="Wang P."/>
            <person name="Xu L."/>
            <person name="Schmidt M.H."/>
            <person name="Jia X."/>
            <person name="Li D."/>
            <person name="Zhu A."/>
            <person name="Guo F."/>
            <person name="Chen W."/>
            <person name="Ni D."/>
            <person name="Usadel B."/>
            <person name="Fernie A.R."/>
            <person name="Wen W."/>
        </authorList>
    </citation>
    <scope>NUCLEOTIDE SEQUENCE [LARGE SCALE GENOMIC DNA]</scope>
    <source>
        <strain evidence="6">cv. G240</strain>
    </source>
</reference>